<dbReference type="FunFam" id="3.30.230.70:FF:000032">
    <property type="entry name" value="Polyribonucleotide nucleotidyltransferase 1"/>
    <property type="match status" value="1"/>
</dbReference>
<dbReference type="InterPro" id="IPR004087">
    <property type="entry name" value="KH_dom"/>
</dbReference>
<dbReference type="FunFam" id="3.30.1370.10:FF:000001">
    <property type="entry name" value="Polyribonucleotide nucleotidyltransferase"/>
    <property type="match status" value="1"/>
</dbReference>
<dbReference type="PROSITE" id="PS50084">
    <property type="entry name" value="KH_TYPE_1"/>
    <property type="match status" value="1"/>
</dbReference>
<keyword evidence="6 8" id="KW-0694">RNA-binding</keyword>
<dbReference type="PANTHER" id="PTHR11252:SF0">
    <property type="entry name" value="POLYRIBONUCLEOTIDE NUCLEOTIDYLTRANSFERASE 1, MITOCHONDRIAL"/>
    <property type="match status" value="1"/>
</dbReference>
<dbReference type="InterPro" id="IPR015848">
    <property type="entry name" value="PNPase_PH_RNA-bd_bac/org-type"/>
</dbReference>
<dbReference type="SUPFAM" id="SSF54211">
    <property type="entry name" value="Ribosomal protein S5 domain 2-like"/>
    <property type="match status" value="2"/>
</dbReference>
<dbReference type="GO" id="GO:0005829">
    <property type="term" value="C:cytosol"/>
    <property type="evidence" value="ECO:0007669"/>
    <property type="project" value="TreeGrafter"/>
</dbReference>
<dbReference type="GO" id="GO:0000175">
    <property type="term" value="F:3'-5'-RNA exonuclease activity"/>
    <property type="evidence" value="ECO:0007669"/>
    <property type="project" value="TreeGrafter"/>
</dbReference>
<dbReference type="PROSITE" id="PS50126">
    <property type="entry name" value="S1"/>
    <property type="match status" value="1"/>
</dbReference>
<evidence type="ECO:0000256" key="5">
    <source>
        <dbReference type="ARBA" id="ARBA00022695"/>
    </source>
</evidence>
<dbReference type="Gene3D" id="2.40.50.140">
    <property type="entry name" value="Nucleic acid-binding proteins"/>
    <property type="match status" value="1"/>
</dbReference>
<keyword evidence="4 10" id="KW-0808">Transferase</keyword>
<dbReference type="SMART" id="SM00322">
    <property type="entry name" value="KH"/>
    <property type="match status" value="1"/>
</dbReference>
<reference evidence="10" key="1">
    <citation type="submission" date="2018-04" db="EMBL/GenBank/DDBJ databases">
        <title>Transcriptome assembly of Sipha flava.</title>
        <authorList>
            <person name="Scully E.D."/>
            <person name="Geib S.M."/>
            <person name="Palmer N.A."/>
            <person name="Koch K."/>
            <person name="Bradshaw J."/>
            <person name="Heng-Moss T."/>
            <person name="Sarath G."/>
        </authorList>
    </citation>
    <scope>NUCLEOTIDE SEQUENCE</scope>
</reference>
<organism evidence="10">
    <name type="scientific">Sipha flava</name>
    <name type="common">yellow sugarcane aphid</name>
    <dbReference type="NCBI Taxonomy" id="143950"/>
    <lineage>
        <taxon>Eukaryota</taxon>
        <taxon>Metazoa</taxon>
        <taxon>Ecdysozoa</taxon>
        <taxon>Arthropoda</taxon>
        <taxon>Hexapoda</taxon>
        <taxon>Insecta</taxon>
        <taxon>Pterygota</taxon>
        <taxon>Neoptera</taxon>
        <taxon>Paraneoptera</taxon>
        <taxon>Hemiptera</taxon>
        <taxon>Sternorrhyncha</taxon>
        <taxon>Aphidomorpha</taxon>
        <taxon>Aphidoidea</taxon>
        <taxon>Aphididae</taxon>
        <taxon>Sipha</taxon>
    </lineage>
</organism>
<dbReference type="CDD" id="cd11363">
    <property type="entry name" value="RNase_PH_PNPase_1"/>
    <property type="match status" value="1"/>
</dbReference>
<dbReference type="GO" id="GO:0003723">
    <property type="term" value="F:RNA binding"/>
    <property type="evidence" value="ECO:0007669"/>
    <property type="project" value="UniProtKB-UniRule"/>
</dbReference>
<dbReference type="AlphaFoldDB" id="A0A2S2Q543"/>
<dbReference type="FunFam" id="3.30.230.70:FF:000001">
    <property type="entry name" value="Polyribonucleotide nucleotidyltransferase"/>
    <property type="match status" value="1"/>
</dbReference>
<keyword evidence="3" id="KW-0963">Cytoplasm</keyword>
<dbReference type="SUPFAM" id="SSF54791">
    <property type="entry name" value="Eukaryotic type KH-domain (KH-domain type I)"/>
    <property type="match status" value="1"/>
</dbReference>
<reference evidence="12" key="2">
    <citation type="submission" date="2025-04" db="UniProtKB">
        <authorList>
            <consortium name="RefSeq"/>
        </authorList>
    </citation>
    <scope>IDENTIFICATION</scope>
    <source>
        <tissue evidence="12">Whole body</tissue>
    </source>
</reference>
<dbReference type="InterPro" id="IPR036612">
    <property type="entry name" value="KH_dom_type_1_sf"/>
</dbReference>
<proteinExistence type="inferred from homology"/>
<dbReference type="PIRSF" id="PIRSF005499">
    <property type="entry name" value="PNPase"/>
    <property type="match status" value="1"/>
</dbReference>
<evidence type="ECO:0000256" key="6">
    <source>
        <dbReference type="ARBA" id="ARBA00022884"/>
    </source>
</evidence>
<dbReference type="SUPFAM" id="SSF50249">
    <property type="entry name" value="Nucleic acid-binding proteins"/>
    <property type="match status" value="1"/>
</dbReference>
<evidence type="ECO:0000256" key="3">
    <source>
        <dbReference type="ARBA" id="ARBA00022490"/>
    </source>
</evidence>
<dbReference type="Gene3D" id="3.30.1370.10">
    <property type="entry name" value="K Homology domain, type 1"/>
    <property type="match status" value="1"/>
</dbReference>
<sequence length="762" mass="84230">MISRVSSRWHACSSRYGMYYVKRWLSIDTSKLFEYKVNFSERNSLKLSGGKYARLSDGCAVATIGDTSVMATTVSKSIKSSSNFLPLTVDYRQKAAAAGRIPTNYLRRELSVSEHEILTSRLIDRSLRPLFPSSYCFDTQIMCNLLAVDGVNHPDILSINAASTALALSDIPWNGPVGAVRVGMCDGNLVTNPTRRELSNSELNLVVVSAAQNLVVMLEGSANNVLQQDVLKAIKFGVRECQHIVNGINSLQKEFGKPKREFETKNVDDTDGNLETVIDSLCEIKLREIFTNSNHDKLSRDTAIKDVKTEIIENLKSNFDNLNLELCSLIFDKISKRIFRNLIFENDTRCDGRKLDELRNISCEVDLYKPLHGSALFQRGQTQVFCTVSLDSLDSALKLDPMTILTSGINEKNFFLHYEFPPYATNDIGRMSPFMRREIGHGALAERGLRSVVPENFPFTIRLTSEVLESNGSSSMASVCGGSLALMDAGVPIDQPAAGVAIGLIANYENGDSKHIKDYRILTDILGIEDYLGDMDFKLAGTKKGITALQADIKIPGLPLKIVMEAVEAASKAKHNIINIMNETIKSTRKSKKDNWPITEPLNVPVHKKGKLLGPGGINLKRIMLETGSQISSDSENDGFTIFAPNQEALSEAKEMVDKLLAEKSEPVLEFGAIYKAKVVEVREIGVMVTLYPSMQPALVHNSQLDQRKVNHPSALGIEEGHEIQVKYFGRDPVSGIMRLSRKVLQGSGSSPVRNISSKETQ</sequence>
<dbReference type="InterPro" id="IPR020568">
    <property type="entry name" value="Ribosomal_Su5_D2-typ_SF"/>
</dbReference>
<dbReference type="SUPFAM" id="SSF55666">
    <property type="entry name" value="Ribonuclease PH domain 2-like"/>
    <property type="match status" value="2"/>
</dbReference>
<evidence type="ECO:0000256" key="7">
    <source>
        <dbReference type="ARBA" id="ARBA00031451"/>
    </source>
</evidence>
<dbReference type="InterPro" id="IPR001247">
    <property type="entry name" value="ExoRNase_PH_dom1"/>
</dbReference>
<dbReference type="InterPro" id="IPR003029">
    <property type="entry name" value="S1_domain"/>
</dbReference>
<dbReference type="InterPro" id="IPR012162">
    <property type="entry name" value="PNPase"/>
</dbReference>
<dbReference type="GO" id="GO:0004654">
    <property type="term" value="F:polyribonucleotide nucleotidyltransferase activity"/>
    <property type="evidence" value="ECO:0007669"/>
    <property type="project" value="UniProtKB-EC"/>
</dbReference>
<evidence type="ECO:0000313" key="11">
    <source>
        <dbReference type="Proteomes" id="UP000694846"/>
    </source>
</evidence>
<evidence type="ECO:0000256" key="2">
    <source>
        <dbReference type="ARBA" id="ARBA00012416"/>
    </source>
</evidence>
<dbReference type="InterPro" id="IPR036345">
    <property type="entry name" value="ExoRNase_PH_dom2_sf"/>
</dbReference>
<dbReference type="Proteomes" id="UP000694846">
    <property type="component" value="Unplaced"/>
</dbReference>
<dbReference type="RefSeq" id="XP_025422426.1">
    <property type="nucleotide sequence ID" value="XM_025566641.1"/>
</dbReference>
<feature type="domain" description="S1 motif" evidence="9">
    <location>
        <begin position="672"/>
        <end position="743"/>
    </location>
</feature>
<gene>
    <name evidence="10" type="primary">Pnpt1</name>
    <name evidence="12" type="synonym">LOC112692092</name>
    <name evidence="10" type="ORF">g.44143</name>
</gene>
<keyword evidence="11" id="KW-1185">Reference proteome</keyword>
<comment type="similarity">
    <text evidence="1">Belongs to the polyribonucleotide nucleotidyltransferase family.</text>
</comment>
<dbReference type="Gene3D" id="3.30.230.70">
    <property type="entry name" value="GHMP Kinase, N-terminal domain"/>
    <property type="match status" value="2"/>
</dbReference>
<dbReference type="EC" id="2.7.7.8" evidence="2"/>
<dbReference type="InterPro" id="IPR036456">
    <property type="entry name" value="PNPase_PH_RNA-bd_sf"/>
</dbReference>
<dbReference type="InterPro" id="IPR027408">
    <property type="entry name" value="PNPase/RNase_PH_dom_sf"/>
</dbReference>
<evidence type="ECO:0000256" key="4">
    <source>
        <dbReference type="ARBA" id="ARBA00022679"/>
    </source>
</evidence>
<evidence type="ECO:0000313" key="10">
    <source>
        <dbReference type="EMBL" id="MBY72875.1"/>
    </source>
</evidence>
<evidence type="ECO:0000256" key="8">
    <source>
        <dbReference type="PROSITE-ProRule" id="PRU00117"/>
    </source>
</evidence>
<dbReference type="SUPFAM" id="SSF46915">
    <property type="entry name" value="Polynucleotide phosphorylase/guanosine pentaphosphate synthase (PNPase/GPSI), domain 3"/>
    <property type="match status" value="1"/>
</dbReference>
<dbReference type="FunFam" id="2.40.50.140:FF:000113">
    <property type="entry name" value="polyribonucleotide nucleotidyltransferase 1, mitochondrial"/>
    <property type="match status" value="1"/>
</dbReference>
<protein>
    <recommendedName>
        <fullName evidence="2">polyribonucleotide nucleotidyltransferase</fullName>
        <ecNumber evidence="2">2.7.7.8</ecNumber>
    </recommendedName>
    <alternativeName>
        <fullName evidence="7">Polynucleotide phosphorylase 1</fullName>
    </alternativeName>
</protein>
<dbReference type="Pfam" id="PF00013">
    <property type="entry name" value="KH_1"/>
    <property type="match status" value="1"/>
</dbReference>
<dbReference type="PANTHER" id="PTHR11252">
    <property type="entry name" value="POLYRIBONUCLEOTIDE NUCLEOTIDYLTRANSFERASE"/>
    <property type="match status" value="1"/>
</dbReference>
<dbReference type="EMBL" id="GGMS01003672">
    <property type="protein sequence ID" value="MBY72875.1"/>
    <property type="molecule type" value="Transcribed_RNA"/>
</dbReference>
<dbReference type="NCBIfam" id="TIGR03591">
    <property type="entry name" value="polynuc_phos"/>
    <property type="match status" value="1"/>
</dbReference>
<dbReference type="CDD" id="cd11364">
    <property type="entry name" value="RNase_PH_PNPase_2"/>
    <property type="match status" value="1"/>
</dbReference>
<dbReference type="CDD" id="cd09033">
    <property type="entry name" value="KH-I_PNPT1"/>
    <property type="match status" value="1"/>
</dbReference>
<evidence type="ECO:0000256" key="1">
    <source>
        <dbReference type="ARBA" id="ARBA00007404"/>
    </source>
</evidence>
<dbReference type="Pfam" id="PF01138">
    <property type="entry name" value="RNase_PH"/>
    <property type="match status" value="2"/>
</dbReference>
<dbReference type="InterPro" id="IPR015847">
    <property type="entry name" value="ExoRNase_PH_dom2"/>
</dbReference>
<dbReference type="NCBIfam" id="NF008805">
    <property type="entry name" value="PRK11824.1"/>
    <property type="match status" value="1"/>
</dbReference>
<evidence type="ECO:0000313" key="12">
    <source>
        <dbReference type="RefSeq" id="XP_025422426.1"/>
    </source>
</evidence>
<dbReference type="GO" id="GO:0000965">
    <property type="term" value="P:mitochondrial RNA 3'-end processing"/>
    <property type="evidence" value="ECO:0007669"/>
    <property type="project" value="TreeGrafter"/>
</dbReference>
<dbReference type="InterPro" id="IPR012340">
    <property type="entry name" value="NA-bd_OB-fold"/>
</dbReference>
<dbReference type="Pfam" id="PF03725">
    <property type="entry name" value="RNase_PH_C"/>
    <property type="match status" value="1"/>
</dbReference>
<dbReference type="OrthoDB" id="437922at2759"/>
<keyword evidence="5" id="KW-0548">Nucleotidyltransferase</keyword>
<dbReference type="GO" id="GO:0005739">
    <property type="term" value="C:mitochondrion"/>
    <property type="evidence" value="ECO:0007669"/>
    <property type="project" value="TreeGrafter"/>
</dbReference>
<dbReference type="GO" id="GO:0000958">
    <property type="term" value="P:mitochondrial mRNA catabolic process"/>
    <property type="evidence" value="ECO:0007669"/>
    <property type="project" value="TreeGrafter"/>
</dbReference>
<accession>A0A2S2Q543</accession>
<dbReference type="InterPro" id="IPR004088">
    <property type="entry name" value="KH_dom_type_1"/>
</dbReference>
<dbReference type="Pfam" id="PF03726">
    <property type="entry name" value="PNPase"/>
    <property type="match status" value="1"/>
</dbReference>
<name>A0A2S2Q543_9HEMI</name>
<evidence type="ECO:0000259" key="9">
    <source>
        <dbReference type="PROSITE" id="PS50126"/>
    </source>
</evidence>